<dbReference type="InterPro" id="IPR036291">
    <property type="entry name" value="NAD(P)-bd_dom_sf"/>
</dbReference>
<sequence>MRRRYVVIENGSVGRRHHKNIEMLGAESTLLPWSGLDVCSLQRRLLGAAGAVIATATDVRLEIVQLCASLDTAVYVEKPLAFLRAGLDSILKAAKPVIDRSVAGFMMRNHPAFKTSAQDPLKAFRFRIEIGHDVRQWRQHWSLSDSYVSCPCGGGAPLDPCHEIDTATWPFPGLELGEVARIGHLRSPGGDFATRIRLRREGLTRDVAMDRLSPKSIRRLSVPGCNGGVDLDPVSGREVRWQGAKEARRDWKTKHSMMLLNQMPDFMALAEVRKPSGNPLSPPLDLIEDSLALFARAWNARRFHVETEWGNT</sequence>
<dbReference type="EMBL" id="VXRY01000064">
    <property type="protein sequence ID" value="MXY32792.1"/>
    <property type="molecule type" value="Genomic_DNA"/>
</dbReference>
<name>A0A6B0XYR9_9RHOB</name>
<evidence type="ECO:0008006" key="2">
    <source>
        <dbReference type="Google" id="ProtNLM"/>
    </source>
</evidence>
<protein>
    <recommendedName>
        <fullName evidence="2">Gfo/Idh/MocA-like oxidoreductase N-terminal domain-containing protein</fullName>
    </recommendedName>
</protein>
<dbReference type="SUPFAM" id="SSF51735">
    <property type="entry name" value="NAD(P)-binding Rossmann-fold domains"/>
    <property type="match status" value="1"/>
</dbReference>
<reference evidence="1" key="1">
    <citation type="submission" date="2019-09" db="EMBL/GenBank/DDBJ databases">
        <title>Characterisation of the sponge microbiome using genome-centric metagenomics.</title>
        <authorList>
            <person name="Engelberts J.P."/>
            <person name="Robbins S.J."/>
            <person name="De Goeij J.M."/>
            <person name="Aranda M."/>
            <person name="Bell S.C."/>
            <person name="Webster N.S."/>
        </authorList>
    </citation>
    <scope>NUCLEOTIDE SEQUENCE</scope>
    <source>
        <strain evidence="1">SB0664_bin_43</strain>
    </source>
</reference>
<dbReference type="AlphaFoldDB" id="A0A6B0XYR9"/>
<evidence type="ECO:0000313" key="1">
    <source>
        <dbReference type="EMBL" id="MXY32792.1"/>
    </source>
</evidence>
<dbReference type="Gene3D" id="3.40.50.720">
    <property type="entry name" value="NAD(P)-binding Rossmann-like Domain"/>
    <property type="match status" value="1"/>
</dbReference>
<gene>
    <name evidence="1" type="ORF">F4Y60_01625</name>
</gene>
<dbReference type="Gene3D" id="3.30.360.10">
    <property type="entry name" value="Dihydrodipicolinate Reductase, domain 2"/>
    <property type="match status" value="1"/>
</dbReference>
<comment type="caution">
    <text evidence="1">The sequence shown here is derived from an EMBL/GenBank/DDBJ whole genome shotgun (WGS) entry which is preliminary data.</text>
</comment>
<proteinExistence type="predicted"/>
<organism evidence="1">
    <name type="scientific">Boseongicola sp. SB0664_bin_43</name>
    <dbReference type="NCBI Taxonomy" id="2604844"/>
    <lineage>
        <taxon>Bacteria</taxon>
        <taxon>Pseudomonadati</taxon>
        <taxon>Pseudomonadota</taxon>
        <taxon>Alphaproteobacteria</taxon>
        <taxon>Rhodobacterales</taxon>
        <taxon>Paracoccaceae</taxon>
        <taxon>Boseongicola</taxon>
    </lineage>
</organism>
<accession>A0A6B0XYR9</accession>